<dbReference type="EMBL" id="CP053435">
    <property type="protein sequence ID" value="QJW89141.1"/>
    <property type="molecule type" value="Genomic_DNA"/>
</dbReference>
<dbReference type="InterPro" id="IPR045538">
    <property type="entry name" value="CIS_TMP"/>
</dbReference>
<feature type="compositionally biased region" description="Polar residues" evidence="1">
    <location>
        <begin position="286"/>
        <end position="295"/>
    </location>
</feature>
<keyword evidence="3" id="KW-1185">Reference proteome</keyword>
<accession>A0A6M5Y7D1</accession>
<sequence length="545" mass="61226">MTALNRHIIQRQTVWLDTPGLEPPFALQERVSAYCRHQLPAVLETLFDQLADADTTIRLDQLIIDAGRLSAQNLEEELTQQVIRQIETAFGQNSDSMNGSAAGFYRLNRNEQMAQQLRYFLQKGLLSAWMDTRDFAQVDAWLRTPAAVPFRSELRSMLSTNPDQLRRFMGHSSNETLVMLAFSEEENVSDETIRQLLTSTHSLTQQPVTVLHERYWGAVLTVAVRKGTMTFADSLRTLQQIAAPAESARAFFGQMLSLLPQQHISPGSTVKNQLVQTLTQLLAGTPSAGRSSIDQQGPIDIPSPVAPSDGEDQTQTYPYSEEAEDRLETRPAQPDREPTTFLTDEYDTEQDVLLSQPAYPSPEQPRPVKKASREVDAEEGLFVPMAGVVLLHPFLVTLFSEMSLLTTNRQWADEAAAARAVQRLAFLATGQEYCPEYEMPLLKFLCGIPVETVVSPQLSLTDTDRQLTTELLEAVIKHWNALGNVSPDGLREAFLQREGKLVQTETGWRLTVERKTLDILLGRLPWGFSMIKLPYMPDLLVVDWN</sequence>
<proteinExistence type="predicted"/>
<dbReference type="AlphaFoldDB" id="A0A6M5Y7D1"/>
<organism evidence="2 3">
    <name type="scientific">Spirosoma taeanense</name>
    <dbReference type="NCBI Taxonomy" id="2735870"/>
    <lineage>
        <taxon>Bacteria</taxon>
        <taxon>Pseudomonadati</taxon>
        <taxon>Bacteroidota</taxon>
        <taxon>Cytophagia</taxon>
        <taxon>Cytophagales</taxon>
        <taxon>Cytophagaceae</taxon>
        <taxon>Spirosoma</taxon>
    </lineage>
</organism>
<gene>
    <name evidence="2" type="ORF">HNV11_06915</name>
</gene>
<dbReference type="Proteomes" id="UP000502756">
    <property type="component" value="Chromosome"/>
</dbReference>
<feature type="compositionally biased region" description="Basic and acidic residues" evidence="1">
    <location>
        <begin position="326"/>
        <end position="338"/>
    </location>
</feature>
<feature type="region of interest" description="Disordered" evidence="1">
    <location>
        <begin position="286"/>
        <end position="346"/>
    </location>
</feature>
<reference evidence="2 3" key="1">
    <citation type="submission" date="2020-05" db="EMBL/GenBank/DDBJ databases">
        <title>Genome sequencing of Spirosoma sp. TS118.</title>
        <authorList>
            <person name="Lee J.-H."/>
            <person name="Jeong S."/>
            <person name="Zhao L."/>
            <person name="Jung J.-H."/>
            <person name="Kim M.-K."/>
            <person name="Lim S."/>
        </authorList>
    </citation>
    <scope>NUCLEOTIDE SEQUENCE [LARGE SCALE GENOMIC DNA]</scope>
    <source>
        <strain evidence="2 3">TS118</strain>
    </source>
</reference>
<protein>
    <submittedName>
        <fullName evidence="2">Uncharacterized protein</fullName>
    </submittedName>
</protein>
<dbReference type="KEGG" id="stae:HNV11_06915"/>
<evidence type="ECO:0000313" key="2">
    <source>
        <dbReference type="EMBL" id="QJW89141.1"/>
    </source>
</evidence>
<evidence type="ECO:0000313" key="3">
    <source>
        <dbReference type="Proteomes" id="UP000502756"/>
    </source>
</evidence>
<evidence type="ECO:0000256" key="1">
    <source>
        <dbReference type="SAM" id="MobiDB-lite"/>
    </source>
</evidence>
<name>A0A6M5Y7D1_9BACT</name>
<dbReference type="RefSeq" id="WP_171738979.1">
    <property type="nucleotide sequence ID" value="NZ_CP053435.1"/>
</dbReference>
<dbReference type="Pfam" id="PF19268">
    <property type="entry name" value="CIS_TMP"/>
    <property type="match status" value="1"/>
</dbReference>